<dbReference type="AlphaFoldDB" id="A0A0D2J3Y4"/>
<dbReference type="GO" id="GO:0005829">
    <property type="term" value="C:cytosol"/>
    <property type="evidence" value="ECO:0007669"/>
    <property type="project" value="TreeGrafter"/>
</dbReference>
<evidence type="ECO:0000256" key="2">
    <source>
        <dbReference type="ARBA" id="ARBA00022777"/>
    </source>
</evidence>
<keyword evidence="2 4" id="KW-0418">Kinase</keyword>
<dbReference type="InterPro" id="IPR011611">
    <property type="entry name" value="PfkB_dom"/>
</dbReference>
<organism evidence="4 5">
    <name type="scientific">Dethiosulfatarculus sandiegensis</name>
    <dbReference type="NCBI Taxonomy" id="1429043"/>
    <lineage>
        <taxon>Bacteria</taxon>
        <taxon>Pseudomonadati</taxon>
        <taxon>Thermodesulfobacteriota</taxon>
        <taxon>Desulfarculia</taxon>
        <taxon>Desulfarculales</taxon>
        <taxon>Desulfarculaceae</taxon>
        <taxon>Dethiosulfatarculus</taxon>
    </lineage>
</organism>
<comment type="caution">
    <text evidence="4">The sequence shown here is derived from an EMBL/GenBank/DDBJ whole genome shotgun (WGS) entry which is preliminary data.</text>
</comment>
<dbReference type="CDD" id="cd01172">
    <property type="entry name" value="RfaE_like"/>
    <property type="match status" value="1"/>
</dbReference>
<accession>A0A0D2J3Y4</accession>
<dbReference type="FunFam" id="3.40.1190.20:FF:000002">
    <property type="entry name" value="Bifunctional protein HldE"/>
    <property type="match status" value="1"/>
</dbReference>
<evidence type="ECO:0000259" key="3">
    <source>
        <dbReference type="Pfam" id="PF00294"/>
    </source>
</evidence>
<keyword evidence="1" id="KW-0808">Transferase</keyword>
<dbReference type="GO" id="GO:0033786">
    <property type="term" value="F:heptose-1-phosphate adenylyltransferase activity"/>
    <property type="evidence" value="ECO:0007669"/>
    <property type="project" value="TreeGrafter"/>
</dbReference>
<dbReference type="PANTHER" id="PTHR46969">
    <property type="entry name" value="BIFUNCTIONAL PROTEIN HLDE"/>
    <property type="match status" value="1"/>
</dbReference>
<sequence>MEKFSQARVLVLGDVMLDRFIWGSVGRISPEAPVPVVQVESETHMLGGAANVLHNIIALGGNAVLCGVVGTDHASEQVCELLGGLESETTGLLKCNKRPTTVKTRVVAHSQQVVRVDRENRRPLDDLEVANLCRILEDVLPKVDAVIVSDYAKGVINPKVVSCVAKLTKEHDKPWVVDPKVPNISLYKGATLVTPNHVEALQAAGVSQDLPNCVQTAGLKLLSDYGFESVLVTQGEKGMTLFSPQGEIHIPTAAKRVFDVTGAGDTVISTLTLGMVSGLNLADAAVLANLAAGVVVGEVGTSAVTAGRLLQALQHKADA</sequence>
<dbReference type="PATRIC" id="fig|1429043.3.peg.3491"/>
<dbReference type="SUPFAM" id="SSF53613">
    <property type="entry name" value="Ribokinase-like"/>
    <property type="match status" value="1"/>
</dbReference>
<dbReference type="PANTHER" id="PTHR46969:SF1">
    <property type="entry name" value="BIFUNCTIONAL PROTEIN HLDE"/>
    <property type="match status" value="1"/>
</dbReference>
<dbReference type="FunCoup" id="A0A0D2J3Y4">
    <property type="interactions" value="280"/>
</dbReference>
<evidence type="ECO:0000313" key="4">
    <source>
        <dbReference type="EMBL" id="KIX12884.1"/>
    </source>
</evidence>
<dbReference type="EMBL" id="AZAC01000021">
    <property type="protein sequence ID" value="KIX12884.1"/>
    <property type="molecule type" value="Genomic_DNA"/>
</dbReference>
<name>A0A0D2J3Y4_9BACT</name>
<dbReference type="InParanoid" id="A0A0D2J3Y4"/>
<dbReference type="InterPro" id="IPR011913">
    <property type="entry name" value="RfaE_dom_I"/>
</dbReference>
<dbReference type="STRING" id="1429043.X474_16465"/>
<dbReference type="Proteomes" id="UP000032233">
    <property type="component" value="Unassembled WGS sequence"/>
</dbReference>
<dbReference type="GO" id="GO:0033785">
    <property type="term" value="F:heptose 7-phosphate kinase activity"/>
    <property type="evidence" value="ECO:0007669"/>
    <property type="project" value="TreeGrafter"/>
</dbReference>
<proteinExistence type="predicted"/>
<dbReference type="Pfam" id="PF00294">
    <property type="entry name" value="PfkB"/>
    <property type="match status" value="1"/>
</dbReference>
<dbReference type="Gene3D" id="3.40.1190.20">
    <property type="match status" value="1"/>
</dbReference>
<keyword evidence="5" id="KW-1185">Reference proteome</keyword>
<dbReference type="InterPro" id="IPR029056">
    <property type="entry name" value="Ribokinase-like"/>
</dbReference>
<evidence type="ECO:0000313" key="5">
    <source>
        <dbReference type="Proteomes" id="UP000032233"/>
    </source>
</evidence>
<dbReference type="GO" id="GO:0016773">
    <property type="term" value="F:phosphotransferase activity, alcohol group as acceptor"/>
    <property type="evidence" value="ECO:0007669"/>
    <property type="project" value="InterPro"/>
</dbReference>
<gene>
    <name evidence="4" type="ORF">X474_16465</name>
</gene>
<protein>
    <submittedName>
        <fullName evidence="4">Carbohydrate kinase</fullName>
    </submittedName>
</protein>
<dbReference type="NCBIfam" id="TIGR02198">
    <property type="entry name" value="rfaE_dom_I"/>
    <property type="match status" value="1"/>
</dbReference>
<reference evidence="4 5" key="1">
    <citation type="submission" date="2013-11" db="EMBL/GenBank/DDBJ databases">
        <title>Metagenomic analysis of a methanogenic consortium involved in long chain n-alkane degradation.</title>
        <authorList>
            <person name="Davidova I.A."/>
            <person name="Callaghan A.V."/>
            <person name="Wawrik B."/>
            <person name="Pruitt S."/>
            <person name="Marks C."/>
            <person name="Duncan K.E."/>
            <person name="Suflita J.M."/>
        </authorList>
    </citation>
    <scope>NUCLEOTIDE SEQUENCE [LARGE SCALE GENOMIC DNA]</scope>
    <source>
        <strain evidence="4 5">SPR</strain>
    </source>
</reference>
<evidence type="ECO:0000256" key="1">
    <source>
        <dbReference type="ARBA" id="ARBA00022679"/>
    </source>
</evidence>
<feature type="domain" description="Carbohydrate kinase PfkB" evidence="3">
    <location>
        <begin position="8"/>
        <end position="303"/>
    </location>
</feature>